<gene>
    <name evidence="2" type="ORF">FHE74_01655</name>
</gene>
<evidence type="ECO:0000313" key="2">
    <source>
        <dbReference type="EMBL" id="TNL99770.1"/>
    </source>
</evidence>
<comment type="caution">
    <text evidence="2">The sequence shown here is derived from an EMBL/GenBank/DDBJ whole genome shotgun (WGS) entry which is preliminary data.</text>
</comment>
<dbReference type="SUPFAM" id="SSF53756">
    <property type="entry name" value="UDP-Glycosyltransferase/glycogen phosphorylase"/>
    <property type="match status" value="1"/>
</dbReference>
<proteinExistence type="predicted"/>
<protein>
    <recommendedName>
        <fullName evidence="1">Glycosyl transferase family 28 C-terminal domain-containing protein</fullName>
    </recommendedName>
</protein>
<feature type="domain" description="Glycosyl transferase family 28 C-terminal" evidence="1">
    <location>
        <begin position="199"/>
        <end position="282"/>
    </location>
</feature>
<dbReference type="Proteomes" id="UP000312032">
    <property type="component" value="Unassembled WGS sequence"/>
</dbReference>
<dbReference type="Gene3D" id="3.40.50.2000">
    <property type="entry name" value="Glycogen Phosphorylase B"/>
    <property type="match status" value="1"/>
</dbReference>
<dbReference type="Pfam" id="PF04101">
    <property type="entry name" value="Glyco_tran_28_C"/>
    <property type="match status" value="1"/>
</dbReference>
<organism evidence="2 3">
    <name type="scientific">Corynebacterium tapiri</name>
    <dbReference type="NCBI Taxonomy" id="1448266"/>
    <lineage>
        <taxon>Bacteria</taxon>
        <taxon>Bacillati</taxon>
        <taxon>Actinomycetota</taxon>
        <taxon>Actinomycetes</taxon>
        <taxon>Mycobacteriales</taxon>
        <taxon>Corynebacteriaceae</taxon>
        <taxon>Corynebacterium</taxon>
    </lineage>
</organism>
<evidence type="ECO:0000259" key="1">
    <source>
        <dbReference type="Pfam" id="PF04101"/>
    </source>
</evidence>
<dbReference type="GO" id="GO:0016758">
    <property type="term" value="F:hexosyltransferase activity"/>
    <property type="evidence" value="ECO:0007669"/>
    <property type="project" value="InterPro"/>
</dbReference>
<accession>A0A5C4U5L7</accession>
<evidence type="ECO:0000313" key="3">
    <source>
        <dbReference type="Proteomes" id="UP000312032"/>
    </source>
</evidence>
<keyword evidence="3" id="KW-1185">Reference proteome</keyword>
<name>A0A5C4U5L7_9CORY</name>
<dbReference type="RefSeq" id="WP_139464687.1">
    <property type="nucleotide sequence ID" value="NZ_VDHJ01000002.1"/>
</dbReference>
<dbReference type="AlphaFoldDB" id="A0A5C4U5L7"/>
<dbReference type="InterPro" id="IPR007235">
    <property type="entry name" value="Glyco_trans_28_C"/>
</dbReference>
<reference evidence="2 3" key="1">
    <citation type="submission" date="2019-06" db="EMBL/GenBank/DDBJ databases">
        <authorList>
            <person name="Li J."/>
        </authorList>
    </citation>
    <scope>NUCLEOTIDE SEQUENCE [LARGE SCALE GENOMIC DNA]</scope>
    <source>
        <strain evidence="2 3">LMG 28165</strain>
    </source>
</reference>
<dbReference type="OrthoDB" id="9809594at2"/>
<sequence length="304" mass="32249">MIGIYAHHHGSGHLYRCRQIAQALNQPSTIFSSREGADVVLPLDTPPAGENTVAPEAGGALHYAPHHVSGLRERMAIIAEWIRTYQPRAFYVDCSVEVALFVRLMGVPVITIAMPGARTDLPHQTAYRAADAIIACWPDWVETPAHLTEHARKLHAVGGISRLHSTRRVPRGGEVVVLNGAGGGHLNLPGARVLGGDNYVADPTEILQRAGLVIAAAGQNSVADLASTATPAVVIAQDRPFGEQHATAEVLKAAQLCVVSSQIPAAEELPDVMSLARKRAQSWALWQTAGAAERAAAVIEEVAG</sequence>
<dbReference type="EMBL" id="VDHJ01000002">
    <property type="protein sequence ID" value="TNL99770.1"/>
    <property type="molecule type" value="Genomic_DNA"/>
</dbReference>